<dbReference type="AlphaFoldDB" id="A0A4R2PQW4"/>
<keyword evidence="3" id="KW-0238">DNA-binding</keyword>
<comment type="similarity">
    <text evidence="1">Belongs to the LysR transcriptional regulatory family.</text>
</comment>
<dbReference type="PRINTS" id="PR00039">
    <property type="entry name" value="HTHLYSR"/>
</dbReference>
<keyword evidence="4" id="KW-0804">Transcription</keyword>
<dbReference type="GO" id="GO:0043565">
    <property type="term" value="F:sequence-specific DNA binding"/>
    <property type="evidence" value="ECO:0007669"/>
    <property type="project" value="TreeGrafter"/>
</dbReference>
<dbReference type="PANTHER" id="PTHR30537">
    <property type="entry name" value="HTH-TYPE TRANSCRIPTIONAL REGULATOR"/>
    <property type="match status" value="1"/>
</dbReference>
<evidence type="ECO:0000313" key="7">
    <source>
        <dbReference type="Proteomes" id="UP000295399"/>
    </source>
</evidence>
<dbReference type="InterPro" id="IPR058163">
    <property type="entry name" value="LysR-type_TF_proteobact-type"/>
</dbReference>
<evidence type="ECO:0000256" key="4">
    <source>
        <dbReference type="ARBA" id="ARBA00023163"/>
    </source>
</evidence>
<evidence type="ECO:0000259" key="5">
    <source>
        <dbReference type="PROSITE" id="PS50931"/>
    </source>
</evidence>
<dbReference type="InterPro" id="IPR005119">
    <property type="entry name" value="LysR_subst-bd"/>
</dbReference>
<dbReference type="Proteomes" id="UP000295399">
    <property type="component" value="Unassembled WGS sequence"/>
</dbReference>
<dbReference type="Pfam" id="PF03466">
    <property type="entry name" value="LysR_substrate"/>
    <property type="match status" value="1"/>
</dbReference>
<dbReference type="GO" id="GO:0003700">
    <property type="term" value="F:DNA-binding transcription factor activity"/>
    <property type="evidence" value="ECO:0007669"/>
    <property type="project" value="InterPro"/>
</dbReference>
<keyword evidence="2" id="KW-0805">Transcription regulation</keyword>
<dbReference type="PANTHER" id="PTHR30537:SF26">
    <property type="entry name" value="GLYCINE CLEAVAGE SYSTEM TRANSCRIPTIONAL ACTIVATOR"/>
    <property type="match status" value="1"/>
</dbReference>
<reference evidence="6 7" key="1">
    <citation type="submission" date="2019-03" db="EMBL/GenBank/DDBJ databases">
        <title>Genomic Encyclopedia of Type Strains, Phase IV (KMG-IV): sequencing the most valuable type-strain genomes for metagenomic binning, comparative biology and taxonomic classification.</title>
        <authorList>
            <person name="Goeker M."/>
        </authorList>
    </citation>
    <scope>NUCLEOTIDE SEQUENCE [LARGE SCALE GENOMIC DNA]</scope>
    <source>
        <strain evidence="6 7">DSM 2132</strain>
    </source>
</reference>
<dbReference type="FunFam" id="1.10.10.10:FF:000038">
    <property type="entry name" value="Glycine cleavage system transcriptional activator"/>
    <property type="match status" value="1"/>
</dbReference>
<dbReference type="SUPFAM" id="SSF53850">
    <property type="entry name" value="Periplasmic binding protein-like II"/>
    <property type="match status" value="1"/>
</dbReference>
<organism evidence="6 7">
    <name type="scientific">Rhodothalassium salexigens DSM 2132</name>
    <dbReference type="NCBI Taxonomy" id="1188247"/>
    <lineage>
        <taxon>Bacteria</taxon>
        <taxon>Pseudomonadati</taxon>
        <taxon>Pseudomonadota</taxon>
        <taxon>Alphaproteobacteria</taxon>
        <taxon>Rhodothalassiales</taxon>
        <taxon>Rhodothalassiaceae</taxon>
        <taxon>Rhodothalassium</taxon>
    </lineage>
</organism>
<dbReference type="FunCoup" id="A0A4R2PQW4">
    <property type="interactions" value="18"/>
</dbReference>
<dbReference type="SUPFAM" id="SSF46785">
    <property type="entry name" value="Winged helix' DNA-binding domain"/>
    <property type="match status" value="1"/>
</dbReference>
<dbReference type="Pfam" id="PF00126">
    <property type="entry name" value="HTH_1"/>
    <property type="match status" value="1"/>
</dbReference>
<dbReference type="InterPro" id="IPR036390">
    <property type="entry name" value="WH_DNA-bd_sf"/>
</dbReference>
<protein>
    <submittedName>
        <fullName evidence="6">LysR family transcriptional regulator</fullName>
    </submittedName>
</protein>
<comment type="caution">
    <text evidence="6">The sequence shown here is derived from an EMBL/GenBank/DDBJ whole genome shotgun (WGS) entry which is preliminary data.</text>
</comment>
<evidence type="ECO:0000256" key="1">
    <source>
        <dbReference type="ARBA" id="ARBA00009437"/>
    </source>
</evidence>
<dbReference type="Gene3D" id="3.40.190.10">
    <property type="entry name" value="Periplasmic binding protein-like II"/>
    <property type="match status" value="2"/>
</dbReference>
<dbReference type="EMBL" id="SLXO01000001">
    <property type="protein sequence ID" value="TCP38209.1"/>
    <property type="molecule type" value="Genomic_DNA"/>
</dbReference>
<evidence type="ECO:0000313" key="6">
    <source>
        <dbReference type="EMBL" id="TCP38209.1"/>
    </source>
</evidence>
<dbReference type="InterPro" id="IPR000847">
    <property type="entry name" value="LysR_HTH_N"/>
</dbReference>
<evidence type="ECO:0000256" key="3">
    <source>
        <dbReference type="ARBA" id="ARBA00023125"/>
    </source>
</evidence>
<dbReference type="Gene3D" id="1.10.10.10">
    <property type="entry name" value="Winged helix-like DNA-binding domain superfamily/Winged helix DNA-binding domain"/>
    <property type="match status" value="1"/>
</dbReference>
<dbReference type="PROSITE" id="PS50931">
    <property type="entry name" value="HTH_LYSR"/>
    <property type="match status" value="1"/>
</dbReference>
<dbReference type="NCBIfam" id="NF008352">
    <property type="entry name" value="PRK11139.1"/>
    <property type="match status" value="1"/>
</dbReference>
<sequence length="306" mass="33948">MKRAQLPLNALRAFDAAARHMSFKKAADELAVTPAAVSQQIRSLEDLLGVELFRRTSRSLILTDRAQMALASLRQGFEAIEDAVSTLEAARDDGTLHLSVSPSFASKWLVPRLERYYQQNPNAVVKIDASMEVTDFAETEMDLAIRYGAGQYPGLHAEELMREEVFPVCSPALQDGETPVRTPGDLVNVPLIHDDSSLDDESCPSWAMWLKAAGVTVREGQPALHFNQTSLAIEAAIAGRGVVLAKRTLAHADLRAGRLVRPFRHTQSVGFAYFMVCPRAKKDMPKVETFMNWLRVEAGHDWAYEI</sequence>
<name>A0A4R2PQW4_RHOSA</name>
<dbReference type="InParanoid" id="A0A4R2PQW4"/>
<accession>A0A4R2PQW4</accession>
<gene>
    <name evidence="6" type="ORF">EV659_101107</name>
</gene>
<feature type="domain" description="HTH lysR-type" evidence="5">
    <location>
        <begin position="6"/>
        <end position="63"/>
    </location>
</feature>
<dbReference type="CDD" id="cd08432">
    <property type="entry name" value="PBP2_GcdR_TrpI_HvrB_AmpR_like"/>
    <property type="match status" value="1"/>
</dbReference>
<proteinExistence type="inferred from homology"/>
<dbReference type="GO" id="GO:0006351">
    <property type="term" value="P:DNA-templated transcription"/>
    <property type="evidence" value="ECO:0007669"/>
    <property type="project" value="TreeGrafter"/>
</dbReference>
<evidence type="ECO:0000256" key="2">
    <source>
        <dbReference type="ARBA" id="ARBA00023015"/>
    </source>
</evidence>
<dbReference type="InterPro" id="IPR036388">
    <property type="entry name" value="WH-like_DNA-bd_sf"/>
</dbReference>
<keyword evidence="7" id="KW-1185">Reference proteome</keyword>